<feature type="domain" description="EF-hand" evidence="2">
    <location>
        <begin position="127"/>
        <end position="154"/>
    </location>
</feature>
<dbReference type="EMBL" id="JWZT01005498">
    <property type="protein sequence ID" value="KII60707.1"/>
    <property type="molecule type" value="Genomic_DNA"/>
</dbReference>
<name>A0A0C2IV49_THEKT</name>
<dbReference type="SMART" id="SM00054">
    <property type="entry name" value="EFh"/>
    <property type="match status" value="2"/>
</dbReference>
<evidence type="ECO:0000313" key="3">
    <source>
        <dbReference type="EMBL" id="KII60707.1"/>
    </source>
</evidence>
<dbReference type="CDD" id="cd00051">
    <property type="entry name" value="EFh"/>
    <property type="match status" value="1"/>
</dbReference>
<evidence type="ECO:0000313" key="4">
    <source>
        <dbReference type="Proteomes" id="UP000031668"/>
    </source>
</evidence>
<evidence type="ECO:0000256" key="1">
    <source>
        <dbReference type="ARBA" id="ARBA00022837"/>
    </source>
</evidence>
<comment type="caution">
    <text evidence="3">The sequence shown here is derived from an EMBL/GenBank/DDBJ whole genome shotgun (WGS) entry which is preliminary data.</text>
</comment>
<keyword evidence="4" id="KW-1185">Reference proteome</keyword>
<keyword evidence="1" id="KW-0106">Calcium</keyword>
<dbReference type="PROSITE" id="PS50222">
    <property type="entry name" value="EF_HAND_2"/>
    <property type="match status" value="2"/>
</dbReference>
<dbReference type="InterPro" id="IPR018247">
    <property type="entry name" value="EF_Hand_1_Ca_BS"/>
</dbReference>
<feature type="domain" description="EF-hand" evidence="2">
    <location>
        <begin position="76"/>
        <end position="111"/>
    </location>
</feature>
<dbReference type="Pfam" id="PF13499">
    <property type="entry name" value="EF-hand_7"/>
    <property type="match status" value="1"/>
</dbReference>
<protein>
    <submittedName>
        <fullName evidence="3">Calcium-binding protein CML19</fullName>
    </submittedName>
</protein>
<dbReference type="InterPro" id="IPR011992">
    <property type="entry name" value="EF-hand-dom_pair"/>
</dbReference>
<dbReference type="Gene3D" id="1.10.238.10">
    <property type="entry name" value="EF-hand"/>
    <property type="match status" value="1"/>
</dbReference>
<dbReference type="AlphaFoldDB" id="A0A0C2IV49"/>
<dbReference type="Proteomes" id="UP000031668">
    <property type="component" value="Unassembled WGS sequence"/>
</dbReference>
<dbReference type="OrthoDB" id="343296at2759"/>
<accession>A0A0C2IV49</accession>
<dbReference type="PROSITE" id="PS00018">
    <property type="entry name" value="EF_HAND_1"/>
    <property type="match status" value="1"/>
</dbReference>
<dbReference type="GO" id="GO:0005509">
    <property type="term" value="F:calcium ion binding"/>
    <property type="evidence" value="ECO:0007669"/>
    <property type="project" value="InterPro"/>
</dbReference>
<reference evidence="3 4" key="1">
    <citation type="journal article" date="2014" name="Genome Biol. Evol.">
        <title>The genome of the myxosporean Thelohanellus kitauei shows adaptations to nutrient acquisition within its fish host.</title>
        <authorList>
            <person name="Yang Y."/>
            <person name="Xiong J."/>
            <person name="Zhou Z."/>
            <person name="Huo F."/>
            <person name="Miao W."/>
            <person name="Ran C."/>
            <person name="Liu Y."/>
            <person name="Zhang J."/>
            <person name="Feng J."/>
            <person name="Wang M."/>
            <person name="Wang M."/>
            <person name="Wang L."/>
            <person name="Yao B."/>
        </authorList>
    </citation>
    <scope>NUCLEOTIDE SEQUENCE [LARGE SCALE GENOMIC DNA]</scope>
    <source>
        <strain evidence="3">Wuqing</strain>
    </source>
</reference>
<evidence type="ECO:0000259" key="2">
    <source>
        <dbReference type="PROSITE" id="PS50222"/>
    </source>
</evidence>
<sequence length="156" mass="18043">MLTEIRWMSEDNVKDFKVCFETVDAEKLGLLLEQLGYQFWDGSTFESICSKYCNENEYITLDGCLNMIRDEKIFKSEGTAVSQIFRLFDFKSKGKVNKQDLLSLSEELKINLSEEDADVSYCCDQIMIQEADLNGDGMVDLYEFGKLMNRIKVCKD</sequence>
<organism evidence="3 4">
    <name type="scientific">Thelohanellus kitauei</name>
    <name type="common">Myxosporean</name>
    <dbReference type="NCBI Taxonomy" id="669202"/>
    <lineage>
        <taxon>Eukaryota</taxon>
        <taxon>Metazoa</taxon>
        <taxon>Cnidaria</taxon>
        <taxon>Myxozoa</taxon>
        <taxon>Myxosporea</taxon>
        <taxon>Bivalvulida</taxon>
        <taxon>Platysporina</taxon>
        <taxon>Myxobolidae</taxon>
        <taxon>Thelohanellus</taxon>
    </lineage>
</organism>
<proteinExistence type="predicted"/>
<gene>
    <name evidence="3" type="ORF">RF11_00342</name>
</gene>
<dbReference type="InterPro" id="IPR002048">
    <property type="entry name" value="EF_hand_dom"/>
</dbReference>
<dbReference type="SUPFAM" id="SSF47473">
    <property type="entry name" value="EF-hand"/>
    <property type="match status" value="1"/>
</dbReference>